<sequence length="102" mass="11240">MLSNSITGTRENVAATEKAVKLAVEASQIPYTNKTLIDRGISGSITLGMYTFTDIDFTKKVRDTFKYSASELRVKKSGIYAIGLYTAFWSDQTIPKGTTMDV</sequence>
<dbReference type="EMBL" id="BORT01000063">
    <property type="protein sequence ID" value="GIO51647.1"/>
    <property type="molecule type" value="Genomic_DNA"/>
</dbReference>
<evidence type="ECO:0000313" key="1">
    <source>
        <dbReference type="EMBL" id="GIO51647.1"/>
    </source>
</evidence>
<dbReference type="InterPro" id="IPR005068">
    <property type="entry name" value="Phage_lambda_Stf-r2"/>
</dbReference>
<evidence type="ECO:0000313" key="2">
    <source>
        <dbReference type="Proteomes" id="UP000682811"/>
    </source>
</evidence>
<comment type="caution">
    <text evidence="1">The sequence shown here is derived from an EMBL/GenBank/DDBJ whole genome shotgun (WGS) entry which is preliminary data.</text>
</comment>
<dbReference type="Proteomes" id="UP000682811">
    <property type="component" value="Unassembled WGS sequence"/>
</dbReference>
<dbReference type="Pfam" id="PF03406">
    <property type="entry name" value="Phage_fiber_2"/>
    <property type="match status" value="1"/>
</dbReference>
<accession>A0A919YI51</accession>
<dbReference type="GO" id="GO:0046718">
    <property type="term" value="P:symbiont entry into host cell"/>
    <property type="evidence" value="ECO:0007669"/>
    <property type="project" value="InterPro"/>
</dbReference>
<keyword evidence="2" id="KW-1185">Reference proteome</keyword>
<dbReference type="GO" id="GO:0019062">
    <property type="term" value="P:virion attachment to host cell"/>
    <property type="evidence" value="ECO:0007669"/>
    <property type="project" value="InterPro"/>
</dbReference>
<gene>
    <name evidence="1" type="ORF">J34TS1_64120</name>
</gene>
<name>A0A919YI51_9BACL</name>
<protein>
    <submittedName>
        <fullName evidence="1">Uncharacterized protein</fullName>
    </submittedName>
</protein>
<dbReference type="AlphaFoldDB" id="A0A919YI51"/>
<reference evidence="1 2" key="1">
    <citation type="submission" date="2021-03" db="EMBL/GenBank/DDBJ databases">
        <title>Antimicrobial resistance genes in bacteria isolated from Japanese honey, and their potential for conferring macrolide and lincosamide resistance in the American foulbrood pathogen Paenibacillus larvae.</title>
        <authorList>
            <person name="Okamoto M."/>
            <person name="Kumagai M."/>
            <person name="Kanamori H."/>
            <person name="Takamatsu D."/>
        </authorList>
    </citation>
    <scope>NUCLEOTIDE SEQUENCE [LARGE SCALE GENOMIC DNA]</scope>
    <source>
        <strain evidence="1 2">J34TS1</strain>
    </source>
</reference>
<proteinExistence type="predicted"/>
<organism evidence="1 2">
    <name type="scientific">Paenibacillus azoreducens</name>
    <dbReference type="NCBI Taxonomy" id="116718"/>
    <lineage>
        <taxon>Bacteria</taxon>
        <taxon>Bacillati</taxon>
        <taxon>Bacillota</taxon>
        <taxon>Bacilli</taxon>
        <taxon>Bacillales</taxon>
        <taxon>Paenibacillaceae</taxon>
        <taxon>Paenibacillus</taxon>
    </lineage>
</organism>